<protein>
    <submittedName>
        <fullName evidence="2">Uncharacterized protein</fullName>
    </submittedName>
</protein>
<dbReference type="Proteomes" id="UP000285326">
    <property type="component" value="Unassembled WGS sequence"/>
</dbReference>
<proteinExistence type="predicted"/>
<comment type="caution">
    <text evidence="2">The sequence shown here is derived from an EMBL/GenBank/DDBJ whole genome shotgun (WGS) entry which is preliminary data.</text>
</comment>
<evidence type="ECO:0000256" key="1">
    <source>
        <dbReference type="SAM" id="MobiDB-lite"/>
    </source>
</evidence>
<reference evidence="2 3" key="1">
    <citation type="journal article" date="2018" name="BMC Genomics">
        <title>Comparative genome analyses reveal sequence features reflecting distinct modes of host-adaptation between dicot and monocot powdery mildew.</title>
        <authorList>
            <person name="Wu Y."/>
            <person name="Ma X."/>
            <person name="Pan Z."/>
            <person name="Kale S.D."/>
            <person name="Song Y."/>
            <person name="King H."/>
            <person name="Zhang Q."/>
            <person name="Presley C."/>
            <person name="Deng X."/>
            <person name="Wei C.I."/>
            <person name="Xiao S."/>
        </authorList>
    </citation>
    <scope>NUCLEOTIDE SEQUENCE [LARGE SCALE GENOMIC DNA]</scope>
    <source>
        <strain evidence="2">UMSG1</strain>
    </source>
</reference>
<evidence type="ECO:0000313" key="2">
    <source>
        <dbReference type="EMBL" id="RKF71592.1"/>
    </source>
</evidence>
<name>A0A420IAJ4_9PEZI</name>
<gene>
    <name evidence="2" type="ORF">GcM1_250026</name>
</gene>
<feature type="region of interest" description="Disordered" evidence="1">
    <location>
        <begin position="1"/>
        <end position="41"/>
    </location>
</feature>
<dbReference type="AlphaFoldDB" id="A0A420IAJ4"/>
<accession>A0A420IAJ4</accession>
<evidence type="ECO:0000313" key="3">
    <source>
        <dbReference type="Proteomes" id="UP000285326"/>
    </source>
</evidence>
<organism evidence="2 3">
    <name type="scientific">Golovinomyces cichoracearum</name>
    <dbReference type="NCBI Taxonomy" id="62708"/>
    <lineage>
        <taxon>Eukaryota</taxon>
        <taxon>Fungi</taxon>
        <taxon>Dikarya</taxon>
        <taxon>Ascomycota</taxon>
        <taxon>Pezizomycotina</taxon>
        <taxon>Leotiomycetes</taxon>
        <taxon>Erysiphales</taxon>
        <taxon>Erysiphaceae</taxon>
        <taxon>Golovinomyces</taxon>
    </lineage>
</organism>
<sequence>MASTGSWPVAAGQRPAATGHRPQATARKTCKPPSHATLISA</sequence>
<dbReference type="EMBL" id="MCBS01025073">
    <property type="protein sequence ID" value="RKF71592.1"/>
    <property type="molecule type" value="Genomic_DNA"/>
</dbReference>